<dbReference type="EMBL" id="KY684105">
    <property type="protein sequence ID" value="ARF10757.1"/>
    <property type="molecule type" value="Genomic_DNA"/>
</dbReference>
<protein>
    <recommendedName>
        <fullName evidence="2">RING-type domain-containing protein</fullName>
    </recommendedName>
</protein>
<proteinExistence type="predicted"/>
<evidence type="ECO:0008006" key="2">
    <source>
        <dbReference type="Google" id="ProtNLM"/>
    </source>
</evidence>
<accession>A0A1V0SGB4</accession>
<gene>
    <name evidence="1" type="ORF">Hokovirus_3_30</name>
</gene>
<reference evidence="1" key="1">
    <citation type="journal article" date="2017" name="Science">
        <title>Giant viruses with an expanded complement of translation system components.</title>
        <authorList>
            <person name="Schulz F."/>
            <person name="Yutin N."/>
            <person name="Ivanova N.N."/>
            <person name="Ortega D.R."/>
            <person name="Lee T.K."/>
            <person name="Vierheilig J."/>
            <person name="Daims H."/>
            <person name="Horn M."/>
            <person name="Wagner M."/>
            <person name="Jensen G.J."/>
            <person name="Kyrpides N.C."/>
            <person name="Koonin E.V."/>
            <person name="Woyke T."/>
        </authorList>
    </citation>
    <scope>NUCLEOTIDE SEQUENCE</scope>
    <source>
        <strain evidence="1">HKV1</strain>
    </source>
</reference>
<sequence>MTDIYILQALIRKNETQAIKEFVKNVNSCDIYFLSTLMDYLAKNKLYDDINDIFENMFKNNNIYANKLLMDYYNYYNYYNNMKKISKNILQYIDIYSFLVNSVILPDVYYYDLFEWLLFSDNFFNSNKKTRYNIIKEMVKIKNETIQHVIFTNIDNKKISVDNRSQLFNIIRSLDKKTINKLNNYNYKELNSYKLLNAIINHVDVELLNKIDINVFKNYNDNNDLLIKCIRSVLLPPRSNKPFDEIFNFVVKLYESNIVCINKKSDNFDGSVLDIIKCNYREYLFSMNCLDNYIKNLIGFLIKQGEKFTKFTVINNADVYVLYLCIINNYDFDMHLEVFKNNFHHVIMNYLGNINSNYEHYYVILKYLYDNFNFTANILNTLDLDMINFNVSVFDIFTLRLRIKEYYENHQDNKYLNNIIKLLVDKKEVITLKIFFNNLYQYEFIKLLSKNGYDFNIHNTDGKTIIDMYCDTLKNKEFTNKKYNTVIDICELLYSNGIKCKEENYKFCNLDEYLKCKKVNEECDICLSEDMVYVCQFKHNLCKNCIRKLNYECCFCFQKL</sequence>
<evidence type="ECO:0000313" key="1">
    <source>
        <dbReference type="EMBL" id="ARF10757.1"/>
    </source>
</evidence>
<name>A0A1V0SGB4_9VIRU</name>
<organism evidence="1">
    <name type="scientific">Hokovirus HKV1</name>
    <dbReference type="NCBI Taxonomy" id="1977638"/>
    <lineage>
        <taxon>Viruses</taxon>
        <taxon>Varidnaviria</taxon>
        <taxon>Bamfordvirae</taxon>
        <taxon>Nucleocytoviricota</taxon>
        <taxon>Megaviricetes</taxon>
        <taxon>Imitervirales</taxon>
        <taxon>Mimiviridae</taxon>
        <taxon>Klosneuvirinae</taxon>
        <taxon>Hokovirus</taxon>
    </lineage>
</organism>